<reference evidence="2 3" key="1">
    <citation type="journal article" date="2016" name="Nat. Commun.">
        <title>Thousands of microbial genomes shed light on interconnected biogeochemical processes in an aquifer system.</title>
        <authorList>
            <person name="Anantharaman K."/>
            <person name="Brown C.T."/>
            <person name="Hug L.A."/>
            <person name="Sharon I."/>
            <person name="Castelle C.J."/>
            <person name="Probst A.J."/>
            <person name="Thomas B.C."/>
            <person name="Singh A."/>
            <person name="Wilkins M.J."/>
            <person name="Karaoz U."/>
            <person name="Brodie E.L."/>
            <person name="Williams K.H."/>
            <person name="Hubbard S.S."/>
            <person name="Banfield J.F."/>
        </authorList>
    </citation>
    <scope>NUCLEOTIDE SEQUENCE [LARGE SCALE GENOMIC DNA]</scope>
</reference>
<feature type="coiled-coil region" evidence="1">
    <location>
        <begin position="38"/>
        <end position="72"/>
    </location>
</feature>
<evidence type="ECO:0000256" key="1">
    <source>
        <dbReference type="SAM" id="Coils"/>
    </source>
</evidence>
<protein>
    <submittedName>
        <fullName evidence="2">Uncharacterized protein</fullName>
    </submittedName>
</protein>
<name>A0A1F5WFY7_9BACT</name>
<dbReference type="Proteomes" id="UP000178406">
    <property type="component" value="Unassembled WGS sequence"/>
</dbReference>
<dbReference type="AlphaFoldDB" id="A0A1F5WFY7"/>
<sequence>MSLTKQDLKEISGVLDKRLRETEAGFDEKLIRYQGAIIEAVDFRFQKVEREISELRQELRNLAITLDNFVKMMTDYKEEFIILKAEVDQIKKVFKEKFGVEIAAQR</sequence>
<dbReference type="EMBL" id="MFHQ01000017">
    <property type="protein sequence ID" value="OGF74543.1"/>
    <property type="molecule type" value="Genomic_DNA"/>
</dbReference>
<evidence type="ECO:0000313" key="2">
    <source>
        <dbReference type="EMBL" id="OGF74543.1"/>
    </source>
</evidence>
<dbReference type="STRING" id="1798338.A3J56_01230"/>
<accession>A0A1F5WFY7</accession>
<organism evidence="2 3">
    <name type="scientific">Candidatus Giovannonibacteria bacterium RIFCSPHIGHO2_02_FULL_46_20</name>
    <dbReference type="NCBI Taxonomy" id="1798338"/>
    <lineage>
        <taxon>Bacteria</taxon>
        <taxon>Candidatus Giovannoniibacteriota</taxon>
    </lineage>
</organism>
<keyword evidence="1" id="KW-0175">Coiled coil</keyword>
<proteinExistence type="predicted"/>
<gene>
    <name evidence="2" type="ORF">A3J56_01230</name>
</gene>
<comment type="caution">
    <text evidence="2">The sequence shown here is derived from an EMBL/GenBank/DDBJ whole genome shotgun (WGS) entry which is preliminary data.</text>
</comment>
<evidence type="ECO:0000313" key="3">
    <source>
        <dbReference type="Proteomes" id="UP000178406"/>
    </source>
</evidence>